<dbReference type="GO" id="GO:0045121">
    <property type="term" value="C:membrane raft"/>
    <property type="evidence" value="ECO:0007669"/>
    <property type="project" value="UniProtKB-SubCell"/>
</dbReference>
<comment type="catalytic activity">
    <reaction evidence="23">
        <text>a 1,2-diacyl-sn-glycero-3-phospho-L-serine(in) = a 1,2-diacyl-sn-glycero-3-phospho-L-serine(out)</text>
        <dbReference type="Rhea" id="RHEA:38663"/>
        <dbReference type="ChEBI" id="CHEBI:57262"/>
    </reaction>
</comment>
<dbReference type="Ensembl" id="ENSMODT00000018029.4">
    <property type="protein sequence ID" value="ENSMODP00000017701.4"/>
    <property type="gene ID" value="ENSMODG00000014157.4"/>
</dbReference>
<comment type="function">
    <text evidence="34">Catalyzes the scrambling of phospholipids across the outer mitochondrial membrane; the mechanism is unrelated to channel activity and is capable of translocating both anionic and zwitterionic phospholipids.</text>
</comment>
<evidence type="ECO:0000256" key="12">
    <source>
        <dbReference type="ARBA" id="ARBA00022741"/>
    </source>
</evidence>
<protein>
    <recommendedName>
        <fullName evidence="35">Non-selective voltage-gated ion channel VDAC1</fullName>
    </recommendedName>
    <alternativeName>
        <fullName evidence="36">Voltage-dependent anion-selective channel protein 1</fullName>
    </alternativeName>
</protein>
<keyword evidence="14" id="KW-0067">ATP-binding</keyword>
<comment type="catalytic activity">
    <reaction evidence="29">
        <text>Ca(2+)(in) = Ca(2+)(out)</text>
        <dbReference type="Rhea" id="RHEA:29671"/>
        <dbReference type="ChEBI" id="CHEBI:29108"/>
    </reaction>
</comment>
<dbReference type="GO" id="GO:0043066">
    <property type="term" value="P:negative regulation of apoptotic process"/>
    <property type="evidence" value="ECO:0007669"/>
    <property type="project" value="Ensembl"/>
</dbReference>
<evidence type="ECO:0000256" key="10">
    <source>
        <dbReference type="ARBA" id="ARBA00022692"/>
    </source>
</evidence>
<keyword evidence="7" id="KW-1003">Cell membrane</keyword>
<dbReference type="GO" id="GO:1990542">
    <property type="term" value="P:mitochondrial transmembrane transport"/>
    <property type="evidence" value="ECO:0007669"/>
    <property type="project" value="Ensembl"/>
</dbReference>
<dbReference type="STRING" id="13616.ENSMODP00000017701"/>
<evidence type="ECO:0000313" key="40">
    <source>
        <dbReference type="Proteomes" id="UP000002280"/>
    </source>
</evidence>
<accession>F6UN69</accession>
<evidence type="ECO:0000256" key="33">
    <source>
        <dbReference type="ARBA" id="ARBA00044897"/>
    </source>
</evidence>
<keyword evidence="18" id="KW-0406">Ion transport</keyword>
<dbReference type="GO" id="GO:0005757">
    <property type="term" value="C:mitochondrial permeability transition pore complex"/>
    <property type="evidence" value="ECO:0007669"/>
    <property type="project" value="Ensembl"/>
</dbReference>
<evidence type="ECO:0000256" key="32">
    <source>
        <dbReference type="ARBA" id="ARBA00044892"/>
    </source>
</evidence>
<keyword evidence="5" id="KW-0813">Transport</keyword>
<evidence type="ECO:0000256" key="23">
    <source>
        <dbReference type="ARBA" id="ARBA00024479"/>
    </source>
</evidence>
<dbReference type="InterPro" id="IPR023614">
    <property type="entry name" value="Porin_dom_sf"/>
</dbReference>
<evidence type="ECO:0000256" key="30">
    <source>
        <dbReference type="ARBA" id="ARBA00036683"/>
    </source>
</evidence>
<evidence type="ECO:0000256" key="28">
    <source>
        <dbReference type="ARBA" id="ARBA00036483"/>
    </source>
</evidence>
<evidence type="ECO:0000256" key="25">
    <source>
        <dbReference type="ARBA" id="ARBA00034269"/>
    </source>
</evidence>
<reference evidence="39" key="3">
    <citation type="submission" date="2025-09" db="UniProtKB">
        <authorList>
            <consortium name="Ensembl"/>
        </authorList>
    </citation>
    <scope>IDENTIFICATION</scope>
</reference>
<dbReference type="GO" id="GO:0043065">
    <property type="term" value="P:positive regulation of apoptotic process"/>
    <property type="evidence" value="ECO:0007669"/>
    <property type="project" value="Ensembl"/>
</dbReference>
<evidence type="ECO:0000256" key="37">
    <source>
        <dbReference type="ARBA" id="ARBA00046417"/>
    </source>
</evidence>
<dbReference type="GO" id="GO:0015485">
    <property type="term" value="F:cholesterol binding"/>
    <property type="evidence" value="ECO:0007669"/>
    <property type="project" value="Ensembl"/>
</dbReference>
<dbReference type="GO" id="GO:0044325">
    <property type="term" value="F:transmembrane transporter binding"/>
    <property type="evidence" value="ECO:0007669"/>
    <property type="project" value="Ensembl"/>
</dbReference>
<evidence type="ECO:0000256" key="15">
    <source>
        <dbReference type="ARBA" id="ARBA00022843"/>
    </source>
</evidence>
<keyword evidence="8" id="KW-1017">Isopeptide bond</keyword>
<evidence type="ECO:0000256" key="6">
    <source>
        <dbReference type="ARBA" id="ARBA00022452"/>
    </source>
</evidence>
<dbReference type="GO" id="GO:0097001">
    <property type="term" value="F:ceramide binding"/>
    <property type="evidence" value="ECO:0007669"/>
    <property type="project" value="Ensembl"/>
</dbReference>
<dbReference type="PRINTS" id="PR00185">
    <property type="entry name" value="EUKARYTPORIN"/>
</dbReference>
<dbReference type="PANTHER" id="PTHR11743:SF13">
    <property type="entry name" value="VOLTAGE-DEPENDENT ANION-SELECTIVE CHANNEL PROTEIN 1"/>
    <property type="match status" value="1"/>
</dbReference>
<dbReference type="GO" id="GO:0005886">
    <property type="term" value="C:plasma membrane"/>
    <property type="evidence" value="ECO:0007669"/>
    <property type="project" value="UniProtKB-SubCell"/>
</dbReference>
<dbReference type="GO" id="GO:0042645">
    <property type="term" value="C:mitochondrial nucleoid"/>
    <property type="evidence" value="ECO:0007669"/>
    <property type="project" value="Ensembl"/>
</dbReference>
<keyword evidence="17" id="KW-0520">NAD</keyword>
<proteinExistence type="inferred from homology"/>
<reference evidence="39 40" key="1">
    <citation type="journal article" date="2007" name="Nature">
        <title>Genome of the marsupial Monodelphis domestica reveals innovation in non-coding sequences.</title>
        <authorList>
            <person name="Mikkelsen T.S."/>
            <person name="Wakefield M.J."/>
            <person name="Aken B."/>
            <person name="Amemiya C.T."/>
            <person name="Chang J.L."/>
            <person name="Duke S."/>
            <person name="Garber M."/>
            <person name="Gentles A.J."/>
            <person name="Goodstadt L."/>
            <person name="Heger A."/>
            <person name="Jurka J."/>
            <person name="Kamal M."/>
            <person name="Mauceli E."/>
            <person name="Searle S.M."/>
            <person name="Sharpe T."/>
            <person name="Baker M.L."/>
            <person name="Batzer M.A."/>
            <person name="Benos P.V."/>
            <person name="Belov K."/>
            <person name="Clamp M."/>
            <person name="Cook A."/>
            <person name="Cuff J."/>
            <person name="Das R."/>
            <person name="Davidow L."/>
            <person name="Deakin J.E."/>
            <person name="Fazzari M.J."/>
            <person name="Glass J.L."/>
            <person name="Grabherr M."/>
            <person name="Greally J.M."/>
            <person name="Gu W."/>
            <person name="Hore T.A."/>
            <person name="Huttley G.A."/>
            <person name="Kleber M."/>
            <person name="Jirtle R.L."/>
            <person name="Koina E."/>
            <person name="Lee J.T."/>
            <person name="Mahony S."/>
            <person name="Marra M.A."/>
            <person name="Miller R.D."/>
            <person name="Nicholls R.D."/>
            <person name="Oda M."/>
            <person name="Papenfuss A.T."/>
            <person name="Parra Z.E."/>
            <person name="Pollock D.D."/>
            <person name="Ray D.A."/>
            <person name="Schein J.E."/>
            <person name="Speed T.P."/>
            <person name="Thompson K."/>
            <person name="VandeBerg J.L."/>
            <person name="Wade C.M."/>
            <person name="Walker J.A."/>
            <person name="Waters P.D."/>
            <person name="Webber C."/>
            <person name="Weidman J.R."/>
            <person name="Xie X."/>
            <person name="Zody M.C."/>
            <person name="Baldwin J."/>
            <person name="Abdouelleil A."/>
            <person name="Abdulkadir J."/>
            <person name="Abebe A."/>
            <person name="Abera B."/>
            <person name="Abreu J."/>
            <person name="Acer S.C."/>
            <person name="Aftuck L."/>
            <person name="Alexander A."/>
            <person name="An P."/>
            <person name="Anderson E."/>
            <person name="Anderson S."/>
            <person name="Arachi H."/>
            <person name="Azer M."/>
            <person name="Bachantsang P."/>
            <person name="Barry A."/>
            <person name="Bayul T."/>
            <person name="Berlin A."/>
            <person name="Bessette D."/>
            <person name="Bloom T."/>
            <person name="Bloom T."/>
            <person name="Boguslavskiy L."/>
            <person name="Bonnet C."/>
            <person name="Boukhgalter B."/>
            <person name="Bourzgui I."/>
            <person name="Brown A."/>
            <person name="Cahill P."/>
            <person name="Channer S."/>
            <person name="Cheshatsang Y."/>
            <person name="Chuda L."/>
            <person name="Citroen M."/>
            <person name="Collymore A."/>
            <person name="Cooke P."/>
            <person name="Costello M."/>
            <person name="D'Aco K."/>
            <person name="Daza R."/>
            <person name="De Haan G."/>
            <person name="DeGray S."/>
            <person name="DeMaso C."/>
            <person name="Dhargay N."/>
            <person name="Dooley K."/>
            <person name="Dooley E."/>
            <person name="Doricent M."/>
            <person name="Dorje P."/>
            <person name="Dorjee K."/>
            <person name="Dupes A."/>
            <person name="Elong R."/>
            <person name="Falk J."/>
            <person name="Farina A."/>
            <person name="Faro S."/>
            <person name="Ferguson D."/>
            <person name="Fisher S."/>
            <person name="Foley C.D."/>
            <person name="Franke A."/>
            <person name="Friedrich D."/>
            <person name="Gadbois L."/>
            <person name="Gearin G."/>
            <person name="Gearin C.R."/>
            <person name="Giannoukos G."/>
            <person name="Goode T."/>
            <person name="Graham J."/>
            <person name="Grandbois E."/>
            <person name="Grewal S."/>
            <person name="Gyaltsen K."/>
            <person name="Hafez N."/>
            <person name="Hagos B."/>
            <person name="Hall J."/>
            <person name="Henson C."/>
            <person name="Hollinger A."/>
            <person name="Honan T."/>
            <person name="Huard M.D."/>
            <person name="Hughes L."/>
            <person name="Hurhula B."/>
            <person name="Husby M.E."/>
            <person name="Kamat A."/>
            <person name="Kanga B."/>
            <person name="Kashin S."/>
            <person name="Khazanovich D."/>
            <person name="Kisner P."/>
            <person name="Lance K."/>
            <person name="Lara M."/>
            <person name="Lee W."/>
            <person name="Lennon N."/>
            <person name="Letendre F."/>
            <person name="LeVine R."/>
            <person name="Lipovsky A."/>
            <person name="Liu X."/>
            <person name="Liu J."/>
            <person name="Liu S."/>
            <person name="Lokyitsang T."/>
            <person name="Lokyitsang Y."/>
            <person name="Lubonja R."/>
            <person name="Lui A."/>
            <person name="MacDonald P."/>
            <person name="Magnisalis V."/>
            <person name="Maru K."/>
            <person name="Matthews C."/>
            <person name="McCusker W."/>
            <person name="McDonough S."/>
            <person name="Mehta T."/>
            <person name="Meldrim J."/>
            <person name="Meneus L."/>
            <person name="Mihai O."/>
            <person name="Mihalev A."/>
            <person name="Mihova T."/>
            <person name="Mittelman R."/>
            <person name="Mlenga V."/>
            <person name="Montmayeur A."/>
            <person name="Mulrain L."/>
            <person name="Navidi A."/>
            <person name="Naylor J."/>
            <person name="Negash T."/>
            <person name="Nguyen T."/>
            <person name="Nguyen N."/>
            <person name="Nicol R."/>
            <person name="Norbu C."/>
            <person name="Norbu N."/>
            <person name="Novod N."/>
            <person name="O'Neill B."/>
            <person name="Osman S."/>
            <person name="Markiewicz E."/>
            <person name="Oyono O.L."/>
            <person name="Patti C."/>
            <person name="Phunkhang P."/>
            <person name="Pierre F."/>
            <person name="Priest M."/>
            <person name="Raghuraman S."/>
            <person name="Rege F."/>
            <person name="Reyes R."/>
            <person name="Rise C."/>
            <person name="Rogov P."/>
            <person name="Ross K."/>
            <person name="Ryan E."/>
            <person name="Settipalli S."/>
            <person name="Shea T."/>
            <person name="Sherpa N."/>
            <person name="Shi L."/>
            <person name="Shih D."/>
            <person name="Sparrow T."/>
            <person name="Spaulding J."/>
            <person name="Stalker J."/>
            <person name="Stange-Thomann N."/>
            <person name="Stavropoulos S."/>
            <person name="Stone C."/>
            <person name="Strader C."/>
            <person name="Tesfaye S."/>
            <person name="Thomson T."/>
            <person name="Thoulutsang Y."/>
            <person name="Thoulutsang D."/>
            <person name="Topham K."/>
            <person name="Topping I."/>
            <person name="Tsamla T."/>
            <person name="Vassiliev H."/>
            <person name="Vo A."/>
            <person name="Wangchuk T."/>
            <person name="Wangdi T."/>
            <person name="Weiand M."/>
            <person name="Wilkinson J."/>
            <person name="Wilson A."/>
            <person name="Yadav S."/>
            <person name="Young G."/>
            <person name="Yu Q."/>
            <person name="Zembek L."/>
            <person name="Zhong D."/>
            <person name="Zimmer A."/>
            <person name="Zwirko Z."/>
            <person name="Jaffe D.B."/>
            <person name="Alvarez P."/>
            <person name="Brockman W."/>
            <person name="Butler J."/>
            <person name="Chin C."/>
            <person name="Gnerre S."/>
            <person name="MacCallum I."/>
            <person name="Graves J.A."/>
            <person name="Ponting C.P."/>
            <person name="Breen M."/>
            <person name="Samollow P.B."/>
            <person name="Lander E.S."/>
            <person name="Lindblad-Toh K."/>
        </authorList>
    </citation>
    <scope>NUCLEOTIDE SEQUENCE [LARGE SCALE GENOMIC DNA]</scope>
</reference>
<dbReference type="AlphaFoldDB" id="F6UN69"/>
<evidence type="ECO:0000256" key="1">
    <source>
        <dbReference type="ARBA" id="ARBA00004314"/>
    </source>
</evidence>
<comment type="catalytic activity">
    <reaction evidence="22">
        <text>chloride(in) = chloride(out)</text>
        <dbReference type="Rhea" id="RHEA:29823"/>
        <dbReference type="ChEBI" id="CHEBI:17996"/>
    </reaction>
</comment>
<evidence type="ECO:0000256" key="26">
    <source>
        <dbReference type="ARBA" id="ARBA00034430"/>
    </source>
</evidence>
<evidence type="ECO:0000256" key="36">
    <source>
        <dbReference type="ARBA" id="ARBA00045025"/>
    </source>
</evidence>
<dbReference type="InterPro" id="IPR027246">
    <property type="entry name" value="Porin_Euk/Tom40"/>
</dbReference>
<evidence type="ECO:0000256" key="8">
    <source>
        <dbReference type="ARBA" id="ARBA00022499"/>
    </source>
</evidence>
<dbReference type="GO" id="GO:0015288">
    <property type="term" value="F:porin activity"/>
    <property type="evidence" value="ECO:0007669"/>
    <property type="project" value="UniProtKB-KW"/>
</dbReference>
<comment type="catalytic activity">
    <reaction evidence="30">
        <text>L-glutamate(out) = L-glutamate(in)</text>
        <dbReference type="Rhea" id="RHEA:66336"/>
        <dbReference type="ChEBI" id="CHEBI:29985"/>
    </reaction>
</comment>
<evidence type="ECO:0000256" key="21">
    <source>
        <dbReference type="ARBA" id="ARBA00023136"/>
    </source>
</evidence>
<comment type="similarity">
    <text evidence="4">Belongs to the eukaryotic mitochondrial porin family.</text>
</comment>
<evidence type="ECO:0000256" key="29">
    <source>
        <dbReference type="ARBA" id="ARBA00036634"/>
    </source>
</evidence>
<keyword evidence="12" id="KW-0547">Nucleotide-binding</keyword>
<dbReference type="GO" id="GO:0005741">
    <property type="term" value="C:mitochondrial outer membrane"/>
    <property type="evidence" value="ECO:0000318"/>
    <property type="project" value="GO_Central"/>
</dbReference>
<dbReference type="GO" id="GO:0110099">
    <property type="term" value="P:negative regulation of calcium import into the mitochondrion"/>
    <property type="evidence" value="ECO:0007669"/>
    <property type="project" value="Ensembl"/>
</dbReference>
<comment type="catalytic activity">
    <reaction evidence="25">
        <text>Mg(2+)(in) = Mg(2+)(out)</text>
        <dbReference type="Rhea" id="RHEA:29827"/>
        <dbReference type="ChEBI" id="CHEBI:18420"/>
    </reaction>
</comment>
<evidence type="ECO:0000256" key="17">
    <source>
        <dbReference type="ARBA" id="ARBA00023027"/>
    </source>
</evidence>
<dbReference type="OMA" id="KPCCSHE"/>
<evidence type="ECO:0000256" key="2">
    <source>
        <dbReference type="ARBA" id="ARBA00004374"/>
    </source>
</evidence>
<dbReference type="Gene3D" id="2.40.160.10">
    <property type="entry name" value="Porin"/>
    <property type="match status" value="1"/>
</dbReference>
<dbReference type="GO" id="GO:0019901">
    <property type="term" value="F:protein kinase binding"/>
    <property type="evidence" value="ECO:0007669"/>
    <property type="project" value="Ensembl"/>
</dbReference>
<dbReference type="InterPro" id="IPR001925">
    <property type="entry name" value="Porin_Euk"/>
</dbReference>
<dbReference type="GO" id="GO:0031210">
    <property type="term" value="F:phosphatidylcholine binding"/>
    <property type="evidence" value="ECO:0007669"/>
    <property type="project" value="Ensembl"/>
</dbReference>
<evidence type="ECO:0000256" key="5">
    <source>
        <dbReference type="ARBA" id="ARBA00022448"/>
    </source>
</evidence>
<evidence type="ECO:0000256" key="4">
    <source>
        <dbReference type="ARBA" id="ARBA00007780"/>
    </source>
</evidence>
<dbReference type="eggNOG" id="KOG3126">
    <property type="taxonomic scope" value="Eukaryota"/>
</dbReference>
<evidence type="ECO:0000256" key="27">
    <source>
        <dbReference type="ARBA" id="ARBA00036239"/>
    </source>
</evidence>
<organism evidence="39 40">
    <name type="scientific">Monodelphis domestica</name>
    <name type="common">Gray short-tailed opossum</name>
    <dbReference type="NCBI Taxonomy" id="13616"/>
    <lineage>
        <taxon>Eukaryota</taxon>
        <taxon>Metazoa</taxon>
        <taxon>Chordata</taxon>
        <taxon>Craniata</taxon>
        <taxon>Vertebrata</taxon>
        <taxon>Euteleostomi</taxon>
        <taxon>Mammalia</taxon>
        <taxon>Metatheria</taxon>
        <taxon>Didelphimorphia</taxon>
        <taxon>Didelphidae</taxon>
        <taxon>Monodelphis</taxon>
    </lineage>
</organism>
<dbReference type="GeneTree" id="ENSGT00950000182869"/>
<keyword evidence="9" id="KW-0597">Phosphoprotein</keyword>
<name>F6UN69_MONDO</name>
<keyword evidence="13" id="KW-1000">Mitochondrion outer membrane</keyword>
<dbReference type="Proteomes" id="UP000002280">
    <property type="component" value="Chromosome 1"/>
</dbReference>
<dbReference type="GO" id="GO:1905091">
    <property type="term" value="P:positive regulation of type 2 mitophagy"/>
    <property type="evidence" value="ECO:0007669"/>
    <property type="project" value="Ensembl"/>
</dbReference>
<sequence length="400" mass="43046">MEKGNWEGEVKGEGEGQQRVGTRGEEGGGKGKMEEGEETESEQEPGASPHPGAGPRRRRGPRPAPPRSPAAAASPLPLCRLPATAPAVSAGREGKERSNYVISLHKNLQGLFVISKKMAVPPTYADLGKSARDVFTKGYGFGLIKLDLKTKSENGLEFTSSGSANTETSKVSGSLETKYKWSEYGLTFIEKWNTDNTLGTEITVEDQLARGLKLTFDSSFSPNTGKKNAKIKSGYKREHINLGCDMDFDISGPSIRGAVVLGYEGWLAGYQMNFETSKSRVTQSNFAVGYKTDEFQLHTNVNDGTEFGGSIYQKVNKKLETAVNLAWTAGNSNTRFGIAAKYQIDPEASFSAKVNNSSLIGLGYTQTLKPGIKLTLSALLDGKNVNAGGHKLGLGLEFQA</sequence>
<dbReference type="GO" id="GO:0008308">
    <property type="term" value="F:voltage-gated monoatomic anion channel activity"/>
    <property type="evidence" value="ECO:0000318"/>
    <property type="project" value="GO_Central"/>
</dbReference>
<dbReference type="InParanoid" id="F6UN69"/>
<keyword evidence="6" id="KW-1134">Transmembrane beta strand</keyword>
<evidence type="ECO:0000256" key="22">
    <source>
        <dbReference type="ARBA" id="ARBA00024167"/>
    </source>
</evidence>
<evidence type="ECO:0000256" key="35">
    <source>
        <dbReference type="ARBA" id="ARBA00044987"/>
    </source>
</evidence>
<keyword evidence="10" id="KW-0812">Transmembrane</keyword>
<dbReference type="GO" id="GO:0005524">
    <property type="term" value="F:ATP binding"/>
    <property type="evidence" value="ECO:0007669"/>
    <property type="project" value="UniProtKB-KW"/>
</dbReference>
<evidence type="ECO:0000256" key="11">
    <source>
        <dbReference type="ARBA" id="ARBA00022703"/>
    </source>
</evidence>
<feature type="compositionally biased region" description="Low complexity" evidence="38">
    <location>
        <begin position="44"/>
        <end position="54"/>
    </location>
</feature>
<comment type="catalytic activity">
    <reaction evidence="24">
        <text>a 1,2-diacyl-sn-glycero-3-phosphocholine(in) = a 1,2-diacyl-sn-glycero-3-phosphocholine(out)</text>
        <dbReference type="Rhea" id="RHEA:38571"/>
        <dbReference type="ChEBI" id="CHEBI:57643"/>
    </reaction>
</comment>
<comment type="catalytic activity">
    <reaction evidence="33">
        <text>ATP(in) = ATP(out)</text>
        <dbReference type="Rhea" id="RHEA:75687"/>
        <dbReference type="ChEBI" id="CHEBI:30616"/>
    </reaction>
</comment>
<evidence type="ECO:0000256" key="13">
    <source>
        <dbReference type="ARBA" id="ARBA00022787"/>
    </source>
</evidence>
<keyword evidence="20" id="KW-0496">Mitochondrion</keyword>
<evidence type="ECO:0000256" key="31">
    <source>
        <dbReference type="ARBA" id="ARBA00036778"/>
    </source>
</evidence>
<dbReference type="GO" id="GO:0006915">
    <property type="term" value="P:apoptotic process"/>
    <property type="evidence" value="ECO:0007669"/>
    <property type="project" value="UniProtKB-KW"/>
</dbReference>
<evidence type="ECO:0000256" key="16">
    <source>
        <dbReference type="ARBA" id="ARBA00022990"/>
    </source>
</evidence>
<dbReference type="GO" id="GO:0030855">
    <property type="term" value="P:epithelial cell differentiation"/>
    <property type="evidence" value="ECO:0007669"/>
    <property type="project" value="Ensembl"/>
</dbReference>
<comment type="subcellular location">
    <subcellularLocation>
        <location evidence="3">Cell membrane</location>
        <topology evidence="3">Multi-pass membrane protein</topology>
    </subcellularLocation>
    <subcellularLocation>
        <location evidence="1">Membrane raft</location>
        <topology evidence="1">Multi-pass membrane protein</topology>
    </subcellularLocation>
    <subcellularLocation>
        <location evidence="2">Mitochondrion outer membrane</location>
        <topology evidence="2">Multi-pass membrane protein</topology>
    </subcellularLocation>
</comment>
<dbReference type="FunFam" id="2.40.160.10:FF:000001">
    <property type="entry name" value="Voltage-dependent anion-selective channel protein 2"/>
    <property type="match status" value="1"/>
</dbReference>
<evidence type="ECO:0000256" key="19">
    <source>
        <dbReference type="ARBA" id="ARBA00023114"/>
    </source>
</evidence>
<keyword evidence="40" id="KW-1185">Reference proteome</keyword>
<comment type="subunit">
    <text evidence="37">Homodimer and homotrimer; in response to cyclic AMP or calcium; oligomerization is required for scramblase activity. Component of the mitochondrial permeability transition pore complex (mPTPC), at least composed of SPG7, VDAC1 and PPIF. Interacts with SPG7, NIPSNAP2 and SLC25A30. Interacts with hexokinases including HK1. The HK1-VDAC1 complex interacts with ATF2. Interacts with BCL2L1. Interacts with BAK1. Interacts with RTL10/BOP (via BH3 domain). Interacts with amyloid-beta and APP; induces VDAC1 dephosphorylation. Interacts with TMEM41B. Interacts with BCAP31. Interacts with HSPA9; this interaction couples ITPR1 to VDAC1.</text>
</comment>
<comment type="catalytic activity">
    <reaction evidence="32">
        <text>Fe(III)-[cytochrome c](out) = Fe(III)-[cytochrome c](in)</text>
        <dbReference type="Rhea" id="RHEA:79311"/>
        <dbReference type="Rhea" id="RHEA-COMP:14399"/>
        <dbReference type="ChEBI" id="CHEBI:29034"/>
    </reaction>
</comment>
<dbReference type="FunCoup" id="F6UN69">
    <property type="interactions" value="1714"/>
</dbReference>
<keyword evidence="11" id="KW-0053">Apoptosis</keyword>
<keyword evidence="19" id="KW-0626">Porin</keyword>
<comment type="catalytic activity">
    <reaction evidence="27">
        <text>Na(+)(in) = Na(+)(out)</text>
        <dbReference type="Rhea" id="RHEA:34963"/>
        <dbReference type="ChEBI" id="CHEBI:29101"/>
    </reaction>
</comment>
<feature type="compositionally biased region" description="Low complexity" evidence="38">
    <location>
        <begin position="69"/>
        <end position="78"/>
    </location>
</feature>
<evidence type="ECO:0000256" key="34">
    <source>
        <dbReference type="ARBA" id="ARBA00044941"/>
    </source>
</evidence>
<dbReference type="Bgee" id="ENSMODG00000014157">
    <property type="expression patterns" value="Expressed in skeletal muscle tissue and 21 other cell types or tissues"/>
</dbReference>
<keyword evidence="21" id="KW-0472">Membrane</keyword>
<comment type="catalytic activity">
    <reaction evidence="31">
        <text>acetylcholine(in) = acetylcholine(out)</text>
        <dbReference type="Rhea" id="RHEA:74663"/>
        <dbReference type="ChEBI" id="CHEBI:15355"/>
    </reaction>
</comment>
<dbReference type="HOGENOM" id="CLU_044399_2_0_1"/>
<dbReference type="CDD" id="cd07306">
    <property type="entry name" value="Porin3_VDAC"/>
    <property type="match status" value="1"/>
</dbReference>
<comment type="catalytic activity">
    <reaction evidence="26">
        <text>K(+)(in) = K(+)(out)</text>
        <dbReference type="Rhea" id="RHEA:29463"/>
        <dbReference type="ChEBI" id="CHEBI:29103"/>
    </reaction>
</comment>
<evidence type="ECO:0000256" key="20">
    <source>
        <dbReference type="ARBA" id="ARBA00023128"/>
    </source>
</evidence>
<feature type="compositionally biased region" description="Basic and acidic residues" evidence="38">
    <location>
        <begin position="1"/>
        <end position="34"/>
    </location>
</feature>
<dbReference type="PANTHER" id="PTHR11743">
    <property type="entry name" value="VOLTAGE-DEPENDENT ANION-SELECTIVE CHANNEL"/>
    <property type="match status" value="1"/>
</dbReference>
<evidence type="ECO:0000256" key="38">
    <source>
        <dbReference type="SAM" id="MobiDB-lite"/>
    </source>
</evidence>
<feature type="region of interest" description="Disordered" evidence="38">
    <location>
        <begin position="1"/>
        <end position="78"/>
    </location>
</feature>
<evidence type="ECO:0000256" key="24">
    <source>
        <dbReference type="ARBA" id="ARBA00024631"/>
    </source>
</evidence>
<evidence type="ECO:0000313" key="39">
    <source>
        <dbReference type="Ensembl" id="ENSMODP00000017701.4"/>
    </source>
</evidence>
<dbReference type="Pfam" id="PF01459">
    <property type="entry name" value="Porin_3"/>
    <property type="match status" value="1"/>
</dbReference>
<dbReference type="GO" id="GO:0042802">
    <property type="term" value="F:identical protein binding"/>
    <property type="evidence" value="ECO:0007669"/>
    <property type="project" value="Ensembl"/>
</dbReference>
<reference evidence="39" key="2">
    <citation type="submission" date="2025-08" db="UniProtKB">
        <authorList>
            <consortium name="Ensembl"/>
        </authorList>
    </citation>
    <scope>IDENTIFICATION</scope>
</reference>
<evidence type="ECO:0000256" key="14">
    <source>
        <dbReference type="ARBA" id="ARBA00022840"/>
    </source>
</evidence>
<keyword evidence="15" id="KW-0832">Ubl conjugation</keyword>
<keyword evidence="16" id="KW-0007">Acetylation</keyword>
<evidence type="ECO:0000256" key="7">
    <source>
        <dbReference type="ARBA" id="ARBA00022475"/>
    </source>
</evidence>
<evidence type="ECO:0000256" key="9">
    <source>
        <dbReference type="ARBA" id="ARBA00022553"/>
    </source>
</evidence>
<dbReference type="PROSITE" id="PS00558">
    <property type="entry name" value="EUKARYOTIC_PORIN"/>
    <property type="match status" value="1"/>
</dbReference>
<evidence type="ECO:0000256" key="3">
    <source>
        <dbReference type="ARBA" id="ARBA00004651"/>
    </source>
</evidence>
<comment type="catalytic activity">
    <reaction evidence="28">
        <text>dopamine(out) = dopamine(in)</text>
        <dbReference type="Rhea" id="RHEA:73863"/>
        <dbReference type="ChEBI" id="CHEBI:59905"/>
    </reaction>
</comment>
<evidence type="ECO:0000256" key="18">
    <source>
        <dbReference type="ARBA" id="ARBA00023065"/>
    </source>
</evidence>
<gene>
    <name evidence="39" type="primary">VDAC1</name>
</gene>